<gene>
    <name evidence="3" type="ORF">BV133_1932</name>
    <name evidence="4" type="ORF">BVIRIDIS_22030</name>
</gene>
<evidence type="ECO:0000259" key="2">
    <source>
        <dbReference type="Pfam" id="PF07811"/>
    </source>
</evidence>
<feature type="transmembrane region" description="Helical" evidence="1">
    <location>
        <begin position="33"/>
        <end position="52"/>
    </location>
</feature>
<dbReference type="EMBL" id="LN907867">
    <property type="protein sequence ID" value="CUU43186.1"/>
    <property type="molecule type" value="Genomic_DNA"/>
</dbReference>
<evidence type="ECO:0000313" key="4">
    <source>
        <dbReference type="EMBL" id="CUU43186.1"/>
    </source>
</evidence>
<evidence type="ECO:0000313" key="5">
    <source>
        <dbReference type="Proteomes" id="UP000065734"/>
    </source>
</evidence>
<protein>
    <submittedName>
        <fullName evidence="4">Flp pilus assembly protein TadG</fullName>
    </submittedName>
    <submittedName>
        <fullName evidence="3">Putative TadZ/CpaE protein</fullName>
    </submittedName>
</protein>
<keyword evidence="1" id="KW-0812">Transmembrane</keyword>
<evidence type="ECO:0000256" key="1">
    <source>
        <dbReference type="SAM" id="Phobius"/>
    </source>
</evidence>
<dbReference type="STRING" id="1079.BVIR_2759"/>
<dbReference type="Proteomes" id="UP000065734">
    <property type="component" value="Chromosome I"/>
</dbReference>
<dbReference type="InterPro" id="IPR012495">
    <property type="entry name" value="TadE-like_dom"/>
</dbReference>
<reference evidence="4" key="2">
    <citation type="submission" date="2015-11" db="EMBL/GenBank/DDBJ databases">
        <authorList>
            <person name="Zhang Y."/>
            <person name="Guo Z."/>
        </authorList>
    </citation>
    <scope>NUCLEOTIDE SEQUENCE</scope>
    <source>
        <strain evidence="4">1</strain>
    </source>
</reference>
<dbReference type="AlphaFoldDB" id="A0A0H5BBG0"/>
<feature type="domain" description="TadE-like" evidence="2">
    <location>
        <begin position="31"/>
        <end position="73"/>
    </location>
</feature>
<dbReference type="KEGG" id="bvr:BVIR_2759"/>
<keyword evidence="5" id="KW-1185">Reference proteome</keyword>
<reference evidence="3" key="1">
    <citation type="journal article" date="2015" name="Genome Announc.">
        <title>Complete Genome Sequence of the Bacteriochlorophyll b-Producing Photosynthetic Bacterium Blastochloris viridis.</title>
        <authorList>
            <person name="Tsukatani Y."/>
            <person name="Hirose Y."/>
            <person name="Harada J."/>
            <person name="Misawa N."/>
            <person name="Mori K."/>
            <person name="Inoue K."/>
            <person name="Tamiaki H."/>
        </authorList>
    </citation>
    <scope>NUCLEOTIDE SEQUENCE [LARGE SCALE GENOMIC DNA]</scope>
    <source>
        <strain evidence="3">DSM 133</strain>
    </source>
</reference>
<dbReference type="RefSeq" id="WP_055038116.1">
    <property type="nucleotide sequence ID" value="NZ_AP014854.2"/>
</dbReference>
<evidence type="ECO:0000313" key="3">
    <source>
        <dbReference type="EMBL" id="BAR99525.1"/>
    </source>
</evidence>
<keyword evidence="1" id="KW-0472">Membrane</keyword>
<proteinExistence type="predicted"/>
<dbReference type="EMBL" id="AP014854">
    <property type="protein sequence ID" value="BAR99525.1"/>
    <property type="molecule type" value="Genomic_DNA"/>
</dbReference>
<dbReference type="OrthoDB" id="7349713at2"/>
<accession>A0A0H5BBG0</accession>
<dbReference type="Pfam" id="PF07811">
    <property type="entry name" value="TadE"/>
    <property type="match status" value="1"/>
</dbReference>
<sequence>MADAAGQGWRRRLLRQCGVPAIRRLGASADGSAAVEFAIVAMPFLAVLLAILETGLFMWASQVLDTATTLASRKILTGQAQNGNFTRDRFKSELCSQIVGLIDCSKVILDVQSSSGWGSIGMDPPVTAGEVVATGQTYDPGTAGDVVMVRAVYQYPLLMRTFGLSFADLDNGNRLLVSTVVFKNEPYISTGTTP</sequence>
<organism evidence="4 5">
    <name type="scientific">Blastochloris viridis</name>
    <name type="common">Rhodopseudomonas viridis</name>
    <dbReference type="NCBI Taxonomy" id="1079"/>
    <lineage>
        <taxon>Bacteria</taxon>
        <taxon>Pseudomonadati</taxon>
        <taxon>Pseudomonadota</taxon>
        <taxon>Alphaproteobacteria</taxon>
        <taxon>Hyphomicrobiales</taxon>
        <taxon>Blastochloridaceae</taxon>
        <taxon>Blastochloris</taxon>
    </lineage>
</organism>
<name>A0A0H5BBG0_BLAVI</name>
<keyword evidence="1" id="KW-1133">Transmembrane helix</keyword>
<reference evidence="5" key="3">
    <citation type="journal article" date="2016" name="Genome Announc.">
        <title>Revised genome sequence of the purple photosynthetic bacterium Blastochloris viridis.</title>
        <authorList>
            <person name="Liu L.N."/>
            <person name="Faulkner M."/>
            <person name="Liu X."/>
            <person name="Huang F."/>
            <person name="Darby A.C."/>
            <person name="Hall N."/>
        </authorList>
    </citation>
    <scope>NUCLEOTIDE SEQUENCE [LARGE SCALE GENOMIC DNA]</scope>
    <source>
        <strain evidence="5">ATCC 19567 / DSM 133 / F</strain>
    </source>
</reference>